<accession>A0A6I6E665</accession>
<evidence type="ECO:0000256" key="2">
    <source>
        <dbReference type="SAM" id="Phobius"/>
    </source>
</evidence>
<dbReference type="InterPro" id="IPR018723">
    <property type="entry name" value="DUF2254_membrane"/>
</dbReference>
<feature type="transmembrane region" description="Helical" evidence="2">
    <location>
        <begin position="197"/>
        <end position="216"/>
    </location>
</feature>
<name>A0A6I6E665_9MICO</name>
<proteinExistence type="predicted"/>
<dbReference type="AlphaFoldDB" id="A0A6I6E665"/>
<keyword evidence="2" id="KW-0472">Membrane</keyword>
<protein>
    <submittedName>
        <fullName evidence="3">DUF2254 domain-containing protein</fullName>
    </submittedName>
</protein>
<sequence length="504" mass="53702">MRTTGCRSAPRRGWPPRCSRTSPPAVLPLTSGSRKRSTAMPDAHRRSSLRRWWAAVAESLDSRLWPVPVAVVVVAVALGIAIPRIDILLDSRLPNEVDSAVFNGGADTARSVLSSIAGSLITATSLTFSLTVVALQLASSQASPRVLRLFARDRQVHWTLAAFLGTFAYSIAVLRAVRSATESDPEFVPRIAVTVSFLLTLVSVVMLVFFLAHLAAQLRVETMLKDIHADTDRTIDLVDARDSGATAFSGAVETPRRRRAVAAGTSGFVTGRDLALLTDVAVDRGIVVAEAKAVGDNVVAGMPLAFWWTDGRNETGAEADAEATADALRRAFTIEYERNAVEDVGYGVQQIVDIALRALSPGVNDPVTAVHALGHLTAVTARRIDMARPPAAVSGPDGSLRVLTLPRTPKQDVDAALTPLRHYGAGDPLLVPRFLQSCLELSTLCSEPSVHAALLAQLAALERQLRASTADPAQVTELLTLSAQTRRQMQEATSAVDGGHDGSC</sequence>
<feature type="region of interest" description="Disordered" evidence="1">
    <location>
        <begin position="1"/>
        <end position="42"/>
    </location>
</feature>
<evidence type="ECO:0000256" key="1">
    <source>
        <dbReference type="SAM" id="MobiDB-lite"/>
    </source>
</evidence>
<dbReference type="EMBL" id="CP032550">
    <property type="protein sequence ID" value="QGU27930.1"/>
    <property type="molecule type" value="Genomic_DNA"/>
</dbReference>
<dbReference type="Pfam" id="PF10011">
    <property type="entry name" value="DUF2254"/>
    <property type="match status" value="1"/>
</dbReference>
<feature type="transmembrane region" description="Helical" evidence="2">
    <location>
        <begin position="112"/>
        <end position="135"/>
    </location>
</feature>
<dbReference type="OrthoDB" id="2955631at2"/>
<dbReference type="KEGG" id="moj:D7D94_09835"/>
<evidence type="ECO:0000313" key="4">
    <source>
        <dbReference type="Proteomes" id="UP000422989"/>
    </source>
</evidence>
<organism evidence="3 4">
    <name type="scientific">Microbacterium oryzae</name>
    <dbReference type="NCBI Taxonomy" id="743009"/>
    <lineage>
        <taxon>Bacteria</taxon>
        <taxon>Bacillati</taxon>
        <taxon>Actinomycetota</taxon>
        <taxon>Actinomycetes</taxon>
        <taxon>Micrococcales</taxon>
        <taxon>Microbacteriaceae</taxon>
        <taxon>Microbacterium</taxon>
    </lineage>
</organism>
<feature type="transmembrane region" description="Helical" evidence="2">
    <location>
        <begin position="64"/>
        <end position="85"/>
    </location>
</feature>
<dbReference type="Proteomes" id="UP000422989">
    <property type="component" value="Chromosome"/>
</dbReference>
<keyword evidence="2" id="KW-0812">Transmembrane</keyword>
<keyword evidence="2" id="KW-1133">Transmembrane helix</keyword>
<feature type="transmembrane region" description="Helical" evidence="2">
    <location>
        <begin position="156"/>
        <end position="177"/>
    </location>
</feature>
<keyword evidence="4" id="KW-1185">Reference proteome</keyword>
<evidence type="ECO:0000313" key="3">
    <source>
        <dbReference type="EMBL" id="QGU27930.1"/>
    </source>
</evidence>
<reference evidence="3 4" key="1">
    <citation type="submission" date="2018-09" db="EMBL/GenBank/DDBJ databases">
        <title>Whole genome sequencing of Microbacterium oryzae strain MB-10T.</title>
        <authorList>
            <person name="Das S.K."/>
        </authorList>
    </citation>
    <scope>NUCLEOTIDE SEQUENCE [LARGE SCALE GENOMIC DNA]</scope>
    <source>
        <strain evidence="3 4">MB-10</strain>
    </source>
</reference>
<gene>
    <name evidence="3" type="ORF">D7D94_09835</name>
</gene>